<keyword evidence="7" id="KW-1185">Reference proteome</keyword>
<dbReference type="PROSITE" id="PS50106">
    <property type="entry name" value="PDZ"/>
    <property type="match status" value="1"/>
</dbReference>
<sequence>MASLCSASCQAWCPSTAPTRRSAAVAAASSGAQQQGAAPPPPPLPPAAASQGRRALLSSALLAPLVLASGPSSALTIEEVTPPVVPASPLTAREAAVADIYDRVAPSVALVYDITLRSTGPGGPQAVEQPEGNGSGFVWDKDGHVVTNYHVLASVLSGAAGKVQPGALVARVLLLNREGVQQAFDGFLVGADKARDLAVLKVKAPADLLRTVSLGDSSAVRVGQACLALGNPFGFERTLTSGVVSALGRGFQSQTGSVIGGGIQTDAAVNPGNSGGPLLDLSGAVIGVNTAIFTATGASAGIAFAIPSSVVRRVVPQLIQFGTVQRASLGFQPAADPIARSFKVSEGVLIQTADPQGAAAKAGLLPTRRGLGGIVPGDVIVAIDGRPVRNLFDLTSQLDERSVGDTVEVRALRGVEQAAPQAVTVTATLEAEAQ</sequence>
<dbReference type="Gene3D" id="2.30.42.10">
    <property type="match status" value="1"/>
</dbReference>
<dbReference type="CDD" id="cd00990">
    <property type="entry name" value="cpPDZ_AtDEGP1-like"/>
    <property type="match status" value="1"/>
</dbReference>
<keyword evidence="3" id="KW-0378">Hydrolase</keyword>
<gene>
    <name evidence="6" type="ORF">C2E21_1895</name>
</gene>
<dbReference type="SUPFAM" id="SSF50156">
    <property type="entry name" value="PDZ domain-like"/>
    <property type="match status" value="1"/>
</dbReference>
<dbReference type="GO" id="GO:0006508">
    <property type="term" value="P:proteolysis"/>
    <property type="evidence" value="ECO:0007669"/>
    <property type="project" value="UniProtKB-KW"/>
</dbReference>
<dbReference type="Pfam" id="PF13180">
    <property type="entry name" value="PDZ_2"/>
    <property type="match status" value="1"/>
</dbReference>
<evidence type="ECO:0000256" key="2">
    <source>
        <dbReference type="ARBA" id="ARBA00022670"/>
    </source>
</evidence>
<evidence type="ECO:0000256" key="4">
    <source>
        <dbReference type="SAM" id="MobiDB-lite"/>
    </source>
</evidence>
<accession>A0A2P6U0D8</accession>
<dbReference type="InterPro" id="IPR009003">
    <property type="entry name" value="Peptidase_S1_PA"/>
</dbReference>
<evidence type="ECO:0000313" key="6">
    <source>
        <dbReference type="EMBL" id="PRW59774.1"/>
    </source>
</evidence>
<evidence type="ECO:0000256" key="3">
    <source>
        <dbReference type="ARBA" id="ARBA00022801"/>
    </source>
</evidence>
<dbReference type="InterPro" id="IPR001940">
    <property type="entry name" value="Peptidase_S1C"/>
</dbReference>
<dbReference type="InterPro" id="IPR043504">
    <property type="entry name" value="Peptidase_S1_PA_chymotrypsin"/>
</dbReference>
<protein>
    <submittedName>
        <fullName evidence="6">Protease Do-like chloroplastic isoform X1</fullName>
    </submittedName>
</protein>
<dbReference type="InterPro" id="IPR036034">
    <property type="entry name" value="PDZ_sf"/>
</dbReference>
<organism evidence="6 7">
    <name type="scientific">Chlorella sorokiniana</name>
    <name type="common">Freshwater green alga</name>
    <dbReference type="NCBI Taxonomy" id="3076"/>
    <lineage>
        <taxon>Eukaryota</taxon>
        <taxon>Viridiplantae</taxon>
        <taxon>Chlorophyta</taxon>
        <taxon>core chlorophytes</taxon>
        <taxon>Trebouxiophyceae</taxon>
        <taxon>Chlorellales</taxon>
        <taxon>Chlorellaceae</taxon>
        <taxon>Chlorella clade</taxon>
        <taxon>Chlorella</taxon>
    </lineage>
</organism>
<name>A0A2P6U0D8_CHLSO</name>
<dbReference type="PRINTS" id="PR00834">
    <property type="entry name" value="PROTEASES2C"/>
</dbReference>
<dbReference type="Gene3D" id="2.40.10.10">
    <property type="entry name" value="Trypsin-like serine proteases"/>
    <property type="match status" value="2"/>
</dbReference>
<feature type="region of interest" description="Disordered" evidence="4">
    <location>
        <begin position="24"/>
        <end position="49"/>
    </location>
</feature>
<dbReference type="AlphaFoldDB" id="A0A2P6U0D8"/>
<evidence type="ECO:0000256" key="1">
    <source>
        <dbReference type="ARBA" id="ARBA00010541"/>
    </source>
</evidence>
<dbReference type="SMART" id="SM00228">
    <property type="entry name" value="PDZ"/>
    <property type="match status" value="1"/>
</dbReference>
<dbReference type="SUPFAM" id="SSF50494">
    <property type="entry name" value="Trypsin-like serine proteases"/>
    <property type="match status" value="1"/>
</dbReference>
<evidence type="ECO:0000313" key="7">
    <source>
        <dbReference type="Proteomes" id="UP000239899"/>
    </source>
</evidence>
<dbReference type="PANTHER" id="PTHR43343:SF3">
    <property type="entry name" value="PROTEASE DO-LIKE 8, CHLOROPLASTIC"/>
    <property type="match status" value="1"/>
</dbReference>
<feature type="domain" description="PDZ" evidence="5">
    <location>
        <begin position="318"/>
        <end position="391"/>
    </location>
</feature>
<dbReference type="InterPro" id="IPR039382">
    <property type="entry name" value="DEGP1/8_PDZ_dom"/>
</dbReference>
<reference evidence="6 7" key="1">
    <citation type="journal article" date="2018" name="Plant J.">
        <title>Genome sequences of Chlorella sorokiniana UTEX 1602 and Micractinium conductrix SAG 241.80: implications to maltose excretion by a green alga.</title>
        <authorList>
            <person name="Arriola M.B."/>
            <person name="Velmurugan N."/>
            <person name="Zhang Y."/>
            <person name="Plunkett M.H."/>
            <person name="Hondzo H."/>
            <person name="Barney B.M."/>
        </authorList>
    </citation>
    <scope>NUCLEOTIDE SEQUENCE [LARGE SCALE GENOMIC DNA]</scope>
    <source>
        <strain evidence="7">UTEX 1602</strain>
    </source>
</reference>
<dbReference type="EMBL" id="LHPG02000003">
    <property type="protein sequence ID" value="PRW59774.1"/>
    <property type="molecule type" value="Genomic_DNA"/>
</dbReference>
<dbReference type="Pfam" id="PF13365">
    <property type="entry name" value="Trypsin_2"/>
    <property type="match status" value="1"/>
</dbReference>
<keyword evidence="2" id="KW-0645">Protease</keyword>
<comment type="similarity">
    <text evidence="1">Belongs to the peptidase S1C family.</text>
</comment>
<dbReference type="STRING" id="3076.A0A2P6U0D8"/>
<feature type="compositionally biased region" description="Low complexity" evidence="4">
    <location>
        <begin position="24"/>
        <end position="37"/>
    </location>
</feature>
<dbReference type="OrthoDB" id="4217619at2759"/>
<proteinExistence type="inferred from homology"/>
<dbReference type="Proteomes" id="UP000239899">
    <property type="component" value="Unassembled WGS sequence"/>
</dbReference>
<dbReference type="GO" id="GO:0004252">
    <property type="term" value="F:serine-type endopeptidase activity"/>
    <property type="evidence" value="ECO:0007669"/>
    <property type="project" value="InterPro"/>
</dbReference>
<dbReference type="InterPro" id="IPR001478">
    <property type="entry name" value="PDZ"/>
</dbReference>
<evidence type="ECO:0000259" key="5">
    <source>
        <dbReference type="PROSITE" id="PS50106"/>
    </source>
</evidence>
<dbReference type="InterPro" id="IPR051201">
    <property type="entry name" value="Chloro_Bact_Ser_Proteases"/>
</dbReference>
<comment type="caution">
    <text evidence="6">The sequence shown here is derived from an EMBL/GenBank/DDBJ whole genome shotgun (WGS) entry which is preliminary data.</text>
</comment>
<dbReference type="PANTHER" id="PTHR43343">
    <property type="entry name" value="PEPTIDASE S12"/>
    <property type="match status" value="1"/>
</dbReference>